<keyword evidence="2" id="KW-0802">TPR repeat</keyword>
<dbReference type="SUPFAM" id="SSF48452">
    <property type="entry name" value="TPR-like"/>
    <property type="match status" value="1"/>
</dbReference>
<feature type="compositionally biased region" description="Polar residues" evidence="3">
    <location>
        <begin position="97"/>
        <end position="106"/>
    </location>
</feature>
<dbReference type="PANTHER" id="PTHR45641">
    <property type="entry name" value="TETRATRICOPEPTIDE REPEAT PROTEIN (AFU_ORTHOLOGUE AFUA_6G03870)"/>
    <property type="match status" value="1"/>
</dbReference>
<evidence type="ECO:0000256" key="2">
    <source>
        <dbReference type="ARBA" id="ARBA00022803"/>
    </source>
</evidence>
<feature type="compositionally biased region" description="Basic and acidic residues" evidence="3">
    <location>
        <begin position="370"/>
        <end position="383"/>
    </location>
</feature>
<dbReference type="Pfam" id="PF15257">
    <property type="entry name" value="DUF4590"/>
    <property type="match status" value="1"/>
</dbReference>
<comment type="caution">
    <text evidence="5">The sequence shown here is derived from an EMBL/GenBank/DDBJ whole genome shotgun (WGS) entry which is preliminary data.</text>
</comment>
<proteinExistence type="predicted"/>
<dbReference type="AlphaFoldDB" id="A0A818RMQ3"/>
<dbReference type="PANTHER" id="PTHR45641:SF19">
    <property type="entry name" value="NEPHROCYSTIN-3"/>
    <property type="match status" value="1"/>
</dbReference>
<feature type="domain" description="DUF4590" evidence="4">
    <location>
        <begin position="196"/>
        <end position="291"/>
    </location>
</feature>
<dbReference type="Gene3D" id="1.25.40.10">
    <property type="entry name" value="Tetratricopeptide repeat domain"/>
    <property type="match status" value="2"/>
</dbReference>
<organism evidence="5 6">
    <name type="scientific">Rotaria sordida</name>
    <dbReference type="NCBI Taxonomy" id="392033"/>
    <lineage>
        <taxon>Eukaryota</taxon>
        <taxon>Metazoa</taxon>
        <taxon>Spiralia</taxon>
        <taxon>Gnathifera</taxon>
        <taxon>Rotifera</taxon>
        <taxon>Eurotatoria</taxon>
        <taxon>Bdelloidea</taxon>
        <taxon>Philodinida</taxon>
        <taxon>Philodinidae</taxon>
        <taxon>Rotaria</taxon>
    </lineage>
</organism>
<dbReference type="SMART" id="SM00028">
    <property type="entry name" value="TPR"/>
    <property type="match status" value="5"/>
</dbReference>
<evidence type="ECO:0000313" key="6">
    <source>
        <dbReference type="Proteomes" id="UP000663823"/>
    </source>
</evidence>
<dbReference type="EMBL" id="CAJOAX010000859">
    <property type="protein sequence ID" value="CAF3659830.1"/>
    <property type="molecule type" value="Genomic_DNA"/>
</dbReference>
<dbReference type="InterPro" id="IPR019734">
    <property type="entry name" value="TPR_rpt"/>
</dbReference>
<keyword evidence="1" id="KW-0677">Repeat</keyword>
<dbReference type="Proteomes" id="UP000663823">
    <property type="component" value="Unassembled WGS sequence"/>
</dbReference>
<reference evidence="5" key="1">
    <citation type="submission" date="2021-02" db="EMBL/GenBank/DDBJ databases">
        <authorList>
            <person name="Nowell W R."/>
        </authorList>
    </citation>
    <scope>NUCLEOTIDE SEQUENCE</scope>
</reference>
<evidence type="ECO:0000256" key="3">
    <source>
        <dbReference type="SAM" id="MobiDB-lite"/>
    </source>
</evidence>
<evidence type="ECO:0000256" key="1">
    <source>
        <dbReference type="ARBA" id="ARBA00022737"/>
    </source>
</evidence>
<feature type="region of interest" description="Disordered" evidence="3">
    <location>
        <begin position="81"/>
        <end position="134"/>
    </location>
</feature>
<protein>
    <recommendedName>
        <fullName evidence="4">DUF4590 domain-containing protein</fullName>
    </recommendedName>
</protein>
<feature type="compositionally biased region" description="Basic residues" evidence="3">
    <location>
        <begin position="347"/>
        <end position="361"/>
    </location>
</feature>
<evidence type="ECO:0000259" key="4">
    <source>
        <dbReference type="Pfam" id="PF15257"/>
    </source>
</evidence>
<feature type="region of interest" description="Disordered" evidence="3">
    <location>
        <begin position="331"/>
        <end position="395"/>
    </location>
</feature>
<dbReference type="InterPro" id="IPR048257">
    <property type="entry name" value="DUF4590"/>
</dbReference>
<name>A0A818RMQ3_9BILA</name>
<accession>A0A818RMQ3</accession>
<feature type="region of interest" description="Disordered" evidence="3">
    <location>
        <begin position="441"/>
        <end position="473"/>
    </location>
</feature>
<feature type="compositionally biased region" description="Basic and acidic residues" evidence="3">
    <location>
        <begin position="81"/>
        <end position="93"/>
    </location>
</feature>
<dbReference type="Pfam" id="PF13424">
    <property type="entry name" value="TPR_12"/>
    <property type="match status" value="2"/>
</dbReference>
<evidence type="ECO:0000313" key="5">
    <source>
        <dbReference type="EMBL" id="CAF3659830.1"/>
    </source>
</evidence>
<dbReference type="Pfam" id="PF13181">
    <property type="entry name" value="TPR_8"/>
    <property type="match status" value="1"/>
</dbReference>
<sequence length="1188" mass="137707">MVDRIATRPYTNKIDLRLQTLLTSPYAQQQLQLAGLISHRGQIVTSHDYLRSLSQRKRERREREAIKQEIVIRTLKIDQNNRRSRRHQSDLTARRAVNSNSDTLSRQYRKQSYGRKKSREKSAPGYLSKSENDGEQRIRVTSAHKTISKINKDLLESDYEQNHIELLDKPHMLSVERHVCEVTMLYGLKPTTKNGQPARDEIVVMQQHTTGENLVIYRGFLTEGESFSFKSQRRSTSPLSLAFYAKGFIDSVINDCCEFKYGRRNQHINQHSRFLIEQVRKASPCENCRRKYFQRALTPNVNTTPSDTARNDSTQNVLQCFLTSTPELSIDNQEYDSSEKPNLNAKEHHRNKKITQHKKHKDSVNTMDENGNKDKQLTDEQKNKKLSSKSSSQQHLTRGTNCLHEILLRKCIALIYLCNFTEQTASVDFSLLEYTLLQEQKPSKKRIPRKSNNPSIMKRNSIKHNAELSPKETTSLVSSQGTEYIQTWPNETDIIPWDTHSSADSFSTVGAKNIFQMSMTQIQQQQLQDLSHQSSSIRMVRLEKSVENFIYILDSNIQISNVDKTKLRGIINFGFILNYINDKICIEFITQIVNEQIILILSSTTMKNLDRNIRDASQIHSIYIIDDIKDYSNDFEKIRGIYPNITNIWDQLEKDIALFTNDLSTILSIPAGDTSDSTFAYIQVLKDILLETDEKTDLKKQMLDFCRQVYADNDIQLRFIDEFEHHFRPDEAVKWYIRQETFLFKMLTRAFRIPEPDLLFNLRFFIQYLHHQLKSNFFKTSTIVYYIQHISNDNFDIILKNQGGFLAFSPFILTNKTKIIQQQQQQRTTGLSFNNSEFKLVLFQMELGTTIPKIDIETSHKQVFISAATIFRISNVKQTNKKIPIVKLTSNDDVLQAIQEVTKNVREAAHGSFPLLRMAKLMKQMEYIQHTKYFCLMLMDDPITVDNEIANLIVGELFHTLGSFYYEQEQYDHALEQLQNSLTVYLRVLPLDDIKLTPTYNNIGSICHKQGLDKQALQFHMKAYNIQVNSSNSDLESIATYAGNIASVLVKQGKYDEAISFLQHDLQIREQFHPNGDDINLAVKYHSLAGAQFKIGQYTEALENYKHCLEIELKLHPKTHPTVAVTYYNIATTLEALEQLKEGIETIQKAITRLLLTKDTNDEEVQMYKEYEKSLQQKLSIKSLYGTT</sequence>
<gene>
    <name evidence="5" type="ORF">OTI717_LOCUS9860</name>
</gene>
<dbReference type="InterPro" id="IPR011990">
    <property type="entry name" value="TPR-like_helical_dom_sf"/>
</dbReference>
<feature type="compositionally biased region" description="Basic residues" evidence="3">
    <location>
        <begin position="107"/>
        <end position="119"/>
    </location>
</feature>